<dbReference type="AlphaFoldDB" id="A0A6P7FG13"/>
<reference evidence="7" key="1">
    <citation type="submission" date="2025-04" db="UniProtKB">
        <authorList>
            <consortium name="RefSeq"/>
        </authorList>
    </citation>
    <scope>IDENTIFICATION</scope>
    <source>
        <tissue evidence="7">Whole insect</tissue>
    </source>
</reference>
<dbReference type="RefSeq" id="XP_028133852.1">
    <property type="nucleotide sequence ID" value="XM_028278051.1"/>
</dbReference>
<name>A0A6P7FG13_DIAVI</name>
<accession>A0A6P7FG13</accession>
<dbReference type="OrthoDB" id="6788041at2759"/>
<proteinExistence type="predicted"/>
<feature type="signal peptide" evidence="3">
    <location>
        <begin position="1"/>
        <end position="19"/>
    </location>
</feature>
<sequence length="118" mass="13358">MNTALVLTLLFCVGLTVNAKTANMPEKPTHHPPTPEPEPDPEEFQCDACITFATVIDELVEERLPLDEVERDASLICRILPGTLGEFCEQHLLPKVDKIYEECHKHEPQDVCDRLDFC</sequence>
<dbReference type="KEGG" id="dvv:114329039"/>
<feature type="chain" id="PRO_5027665148" evidence="3">
    <location>
        <begin position="20"/>
        <end position="118"/>
    </location>
</feature>
<evidence type="ECO:0000256" key="3">
    <source>
        <dbReference type="SAM" id="SignalP"/>
    </source>
</evidence>
<dbReference type="Gene3D" id="1.10.225.10">
    <property type="entry name" value="Saposin-like"/>
    <property type="match status" value="1"/>
</dbReference>
<evidence type="ECO:0000256" key="1">
    <source>
        <dbReference type="ARBA" id="ARBA00023157"/>
    </source>
</evidence>
<keyword evidence="1" id="KW-1015">Disulfide bond</keyword>
<dbReference type="PROSITE" id="PS50015">
    <property type="entry name" value="SAP_B"/>
    <property type="match status" value="1"/>
</dbReference>
<feature type="region of interest" description="Disordered" evidence="2">
    <location>
        <begin position="22"/>
        <end position="42"/>
    </location>
</feature>
<keyword evidence="6" id="KW-1185">Reference proteome</keyword>
<organism evidence="7">
    <name type="scientific">Diabrotica virgifera virgifera</name>
    <name type="common">western corn rootworm</name>
    <dbReference type="NCBI Taxonomy" id="50390"/>
    <lineage>
        <taxon>Eukaryota</taxon>
        <taxon>Metazoa</taxon>
        <taxon>Ecdysozoa</taxon>
        <taxon>Arthropoda</taxon>
        <taxon>Hexapoda</taxon>
        <taxon>Insecta</taxon>
        <taxon>Pterygota</taxon>
        <taxon>Neoptera</taxon>
        <taxon>Endopterygota</taxon>
        <taxon>Coleoptera</taxon>
        <taxon>Polyphaga</taxon>
        <taxon>Cucujiformia</taxon>
        <taxon>Chrysomeloidea</taxon>
        <taxon>Chrysomelidae</taxon>
        <taxon>Galerucinae</taxon>
        <taxon>Diabroticina</taxon>
        <taxon>Diabroticites</taxon>
        <taxon>Diabrotica</taxon>
    </lineage>
</organism>
<dbReference type="SUPFAM" id="SSF47862">
    <property type="entry name" value="Saposin"/>
    <property type="match status" value="1"/>
</dbReference>
<evidence type="ECO:0000313" key="7">
    <source>
        <dbReference type="RefSeq" id="XP_028133852.1"/>
    </source>
</evidence>
<dbReference type="InterPro" id="IPR008139">
    <property type="entry name" value="SaposinB_dom"/>
</dbReference>
<reference evidence="5" key="2">
    <citation type="submission" date="2025-05" db="UniProtKB">
        <authorList>
            <consortium name="EnsemblMetazoa"/>
        </authorList>
    </citation>
    <scope>IDENTIFICATION</scope>
</reference>
<evidence type="ECO:0000259" key="4">
    <source>
        <dbReference type="PROSITE" id="PS50015"/>
    </source>
</evidence>
<evidence type="ECO:0000313" key="5">
    <source>
        <dbReference type="EnsemblMetazoa" id="XP_028133852.1"/>
    </source>
</evidence>
<dbReference type="Proteomes" id="UP001652700">
    <property type="component" value="Unplaced"/>
</dbReference>
<dbReference type="InterPro" id="IPR011001">
    <property type="entry name" value="Saposin-like"/>
</dbReference>
<dbReference type="InParanoid" id="A0A6P7FG13"/>
<gene>
    <name evidence="7" type="primary">LOC114329039</name>
</gene>
<feature type="domain" description="Saposin B-type" evidence="4">
    <location>
        <begin position="42"/>
        <end position="118"/>
    </location>
</feature>
<dbReference type="EnsemblMetazoa" id="XM_028278051.2">
    <property type="protein sequence ID" value="XP_028133852.1"/>
    <property type="gene ID" value="LOC114329039"/>
</dbReference>
<evidence type="ECO:0000256" key="2">
    <source>
        <dbReference type="SAM" id="MobiDB-lite"/>
    </source>
</evidence>
<evidence type="ECO:0000313" key="6">
    <source>
        <dbReference type="Proteomes" id="UP001652700"/>
    </source>
</evidence>
<dbReference type="GeneID" id="114329039"/>
<keyword evidence="3" id="KW-0732">Signal</keyword>
<protein>
    <submittedName>
        <fullName evidence="7">Uncharacterized protein LOC114329039</fullName>
    </submittedName>
</protein>